<dbReference type="NCBIfam" id="TIGR01893">
    <property type="entry name" value="aa-his-dipept"/>
    <property type="match status" value="1"/>
</dbReference>
<dbReference type="GO" id="GO:0070573">
    <property type="term" value="F:metallodipeptidase activity"/>
    <property type="evidence" value="ECO:0007669"/>
    <property type="project" value="TreeGrafter"/>
</dbReference>
<dbReference type="Proteomes" id="UP000230405">
    <property type="component" value="Unassembled WGS sequence"/>
</dbReference>
<evidence type="ECO:0000313" key="2">
    <source>
        <dbReference type="EMBL" id="PIZ99133.1"/>
    </source>
</evidence>
<dbReference type="GO" id="GO:0005829">
    <property type="term" value="C:cytosol"/>
    <property type="evidence" value="ECO:0007669"/>
    <property type="project" value="TreeGrafter"/>
</dbReference>
<dbReference type="Pfam" id="PF07687">
    <property type="entry name" value="M20_dimer"/>
    <property type="match status" value="1"/>
</dbReference>
<dbReference type="InterPro" id="IPR002933">
    <property type="entry name" value="Peptidase_M20"/>
</dbReference>
<gene>
    <name evidence="2" type="ORF">COX77_02435</name>
</gene>
<organism evidence="2 3">
    <name type="scientific">Candidatus Komeilibacteria bacterium CG_4_10_14_0_2_um_filter_37_10</name>
    <dbReference type="NCBI Taxonomy" id="1974470"/>
    <lineage>
        <taxon>Bacteria</taxon>
        <taxon>Candidatus Komeiliibacteriota</taxon>
    </lineage>
</organism>
<dbReference type="AlphaFoldDB" id="A0A2M7VFD6"/>
<dbReference type="Pfam" id="PF01546">
    <property type="entry name" value="Peptidase_M20"/>
    <property type="match status" value="1"/>
</dbReference>
<dbReference type="InterPro" id="IPR011650">
    <property type="entry name" value="Peptidase_M20_dimer"/>
</dbReference>
<evidence type="ECO:0000259" key="1">
    <source>
        <dbReference type="Pfam" id="PF07687"/>
    </source>
</evidence>
<dbReference type="PRINTS" id="PR00934">
    <property type="entry name" value="XHISDIPTASE"/>
</dbReference>
<accession>A0A2M7VFD6</accession>
<protein>
    <submittedName>
        <fullName evidence="2">Aminoacyl-histidine dipeptidase</fullName>
    </submittedName>
</protein>
<name>A0A2M7VFD6_9BACT</name>
<dbReference type="InterPro" id="IPR001160">
    <property type="entry name" value="Peptidase_M20C"/>
</dbReference>
<sequence>MNDPIEFVLHDRLLRANGTTLGADNGIGAAAMLAIIAEHQIIKHGPLELLFTTSEEVGFDGAKALDPSWIKSRKIINLDSEDEGEFFIGCAGGGRVNGSWDLGYVNQPKNHQEYRLEITKLVGGHSGMEIDLGYANAIKLMGRILQGLQCFGLKVSALNGGDQMNAIPSEAEALVFLPIDQVDQAMLIFNGLVTAMRREYGPLEPNLQITLEKMDSDDGGVILPNDQEKILQMIAALPNGVVRFDPNKPTLVETSNNIGILKTDIVAGRYQLLITAMYRSSIESQMDYLESVIGSVFQLADGKYEALNRYPAWEPNFGTQLLALAQSVYQNLYDTRAEVKTVHAGLECAVWSRMFPEAEIISFDPTMRKVHSPDEEVDIDSVGRFYDFLLELLQNTGRFVMPMT</sequence>
<dbReference type="Gene3D" id="3.40.630.10">
    <property type="entry name" value="Zn peptidases"/>
    <property type="match status" value="2"/>
</dbReference>
<dbReference type="EMBL" id="PFPO01000046">
    <property type="protein sequence ID" value="PIZ99133.1"/>
    <property type="molecule type" value="Genomic_DNA"/>
</dbReference>
<dbReference type="GO" id="GO:0006508">
    <property type="term" value="P:proteolysis"/>
    <property type="evidence" value="ECO:0007669"/>
    <property type="project" value="InterPro"/>
</dbReference>
<feature type="domain" description="Peptidase M20 dimerisation" evidence="1">
    <location>
        <begin position="122"/>
        <end position="200"/>
    </location>
</feature>
<comment type="caution">
    <text evidence="2">The sequence shown here is derived from an EMBL/GenBank/DDBJ whole genome shotgun (WGS) entry which is preliminary data.</text>
</comment>
<dbReference type="FunFam" id="3.40.630.10:FF:000018">
    <property type="entry name" value="Aminoacyl-histidine dipeptidase PepD"/>
    <property type="match status" value="1"/>
</dbReference>
<dbReference type="PANTHER" id="PTHR43501">
    <property type="entry name" value="CYTOSOL NON-SPECIFIC DIPEPTIDASE"/>
    <property type="match status" value="1"/>
</dbReference>
<reference evidence="3" key="1">
    <citation type="submission" date="2017-09" db="EMBL/GenBank/DDBJ databases">
        <title>Depth-based differentiation of microbial function through sediment-hosted aquifers and enrichment of novel symbionts in the deep terrestrial subsurface.</title>
        <authorList>
            <person name="Probst A.J."/>
            <person name="Ladd B."/>
            <person name="Jarett J.K."/>
            <person name="Geller-Mcgrath D.E."/>
            <person name="Sieber C.M.K."/>
            <person name="Emerson J.B."/>
            <person name="Anantharaman K."/>
            <person name="Thomas B.C."/>
            <person name="Malmstrom R."/>
            <person name="Stieglmeier M."/>
            <person name="Klingl A."/>
            <person name="Woyke T."/>
            <person name="Ryan C.M."/>
            <person name="Banfield J.F."/>
        </authorList>
    </citation>
    <scope>NUCLEOTIDE SEQUENCE [LARGE SCALE GENOMIC DNA]</scope>
</reference>
<evidence type="ECO:0000313" key="3">
    <source>
        <dbReference type="Proteomes" id="UP000230405"/>
    </source>
</evidence>
<proteinExistence type="predicted"/>
<dbReference type="SUPFAM" id="SSF53187">
    <property type="entry name" value="Zn-dependent exopeptidases"/>
    <property type="match status" value="1"/>
</dbReference>
<dbReference type="PANTHER" id="PTHR43501:SF1">
    <property type="entry name" value="CYTOSOL NON-SPECIFIC DIPEPTIDASE"/>
    <property type="match status" value="1"/>
</dbReference>